<dbReference type="PaxDb" id="5476-C4YK98"/>
<gene>
    <name evidence="2" type="ORF">CAWG_05895</name>
</gene>
<protein>
    <submittedName>
        <fullName evidence="2">Uncharacterized protein</fullName>
    </submittedName>
</protein>
<feature type="transmembrane region" description="Helical" evidence="1">
    <location>
        <begin position="68"/>
        <end position="101"/>
    </location>
</feature>
<evidence type="ECO:0000313" key="3">
    <source>
        <dbReference type="Proteomes" id="UP000001429"/>
    </source>
</evidence>
<keyword evidence="1" id="KW-0812">Transmembrane</keyword>
<dbReference type="EMBL" id="CH672354">
    <property type="protein sequence ID" value="EEQ47326.1"/>
    <property type="molecule type" value="Genomic_DNA"/>
</dbReference>
<sequence length="176" mass="19462">MVRVVDILVVEPAEAENTMDVVGTALREAVARYYIVAVEEHSDMVVGNLLVVVHENDQVLVDSILVEVVYYIVDIAVVVVLVVAVVLVGSVVRVVVVAVVVEEEAVYMIPYIAVVLVEDTFYSDYYDGSDGWVESHDVAVAGRIAEVWVEEANRPCLYKKKIGIGHSTKWINKRVC</sequence>
<dbReference type="Proteomes" id="UP000001429">
    <property type="component" value="Chromosome 2"/>
</dbReference>
<evidence type="ECO:0000256" key="1">
    <source>
        <dbReference type="SAM" id="Phobius"/>
    </source>
</evidence>
<evidence type="ECO:0000313" key="2">
    <source>
        <dbReference type="EMBL" id="EEQ47326.1"/>
    </source>
</evidence>
<name>C4YK98_CANAW</name>
<dbReference type="HOGENOM" id="CLU_1524941_0_0_1"/>
<keyword evidence="1" id="KW-1133">Transmembrane helix</keyword>
<dbReference type="AlphaFoldDB" id="C4YK98"/>
<organism evidence="2 3">
    <name type="scientific">Candida albicans (strain WO-1)</name>
    <name type="common">Yeast</name>
    <dbReference type="NCBI Taxonomy" id="294748"/>
    <lineage>
        <taxon>Eukaryota</taxon>
        <taxon>Fungi</taxon>
        <taxon>Dikarya</taxon>
        <taxon>Ascomycota</taxon>
        <taxon>Saccharomycotina</taxon>
        <taxon>Pichiomycetes</taxon>
        <taxon>Debaryomycetaceae</taxon>
        <taxon>Candida/Lodderomyces clade</taxon>
        <taxon>Candida</taxon>
    </lineage>
</organism>
<accession>C4YK98</accession>
<proteinExistence type="predicted"/>
<reference evidence="2 3" key="1">
    <citation type="journal article" date="2009" name="Nature">
        <title>Evolution of pathogenicity and sexual reproduction in eight Candida genomes.</title>
        <authorList>
            <person name="Butler G."/>
            <person name="Rasmussen M.D."/>
            <person name="Lin M.F."/>
            <person name="Santos M.A."/>
            <person name="Sakthikumar S."/>
            <person name="Munro C.A."/>
            <person name="Rheinbay E."/>
            <person name="Grabherr M."/>
            <person name="Forche A."/>
            <person name="Reedy J.L."/>
            <person name="Agrafioti I."/>
            <person name="Arnaud M.B."/>
            <person name="Bates S."/>
            <person name="Brown A.J."/>
            <person name="Brunke S."/>
            <person name="Costanzo M.C."/>
            <person name="Fitzpatrick D.A."/>
            <person name="de Groot P.W."/>
            <person name="Harris D."/>
            <person name="Hoyer L.L."/>
            <person name="Hube B."/>
            <person name="Klis F.M."/>
            <person name="Kodira C."/>
            <person name="Lennard N."/>
            <person name="Logue M.E."/>
            <person name="Martin R."/>
            <person name="Neiman A.M."/>
            <person name="Nikolaou E."/>
            <person name="Quail M.A."/>
            <person name="Quinn J."/>
            <person name="Santos M.C."/>
            <person name="Schmitzberger F.F."/>
            <person name="Sherlock G."/>
            <person name="Shah P."/>
            <person name="Silverstein K.A."/>
            <person name="Skrzypek M.S."/>
            <person name="Soll D."/>
            <person name="Staggs R."/>
            <person name="Stansfield I."/>
            <person name="Stumpf M.P."/>
            <person name="Sudbery P.E."/>
            <person name="Srikantha T."/>
            <person name="Zeng Q."/>
            <person name="Berman J."/>
            <person name="Berriman M."/>
            <person name="Heitman J."/>
            <person name="Gow N.A."/>
            <person name="Lorenz M.C."/>
            <person name="Birren B.W."/>
            <person name="Kellis M."/>
            <person name="Cuomo C.A."/>
        </authorList>
    </citation>
    <scope>NUCLEOTIDE SEQUENCE [LARGE SCALE GENOMIC DNA]</scope>
    <source>
        <strain evidence="2 3">WO-1</strain>
    </source>
</reference>
<keyword evidence="1" id="KW-0472">Membrane</keyword>
<dbReference type="VEuPathDB" id="FungiDB:CAWG_05895"/>
<keyword evidence="3" id="KW-1185">Reference proteome</keyword>